<sequence>MMESSLTPATLPPPPQRLQAVSAQIGQLFSTPFLQGVLGTLAQRQQKSLQMMGELRQHEISCLGFWPFVGIFLPLGIESAEGSRLLDVDGNEYLDFFMGFGTHSLHGHNPEPVTHFVQQMMRRSVGNAYSTPLHLEYVRLLKELVPHREKFAFLNSGSDATSAAVRISRAATGRQLVVRFEGSSNGQHDLTSYNGISAFFGYPFTPFPPKKGPEIPLRSYSRGVHRMGPEDLLILSYGEAASLDVIRQRKDEIACVIAESIPFLYPTEQGAVAFLRELSEVCRKAGVVFVVDEVHTGFRYGPSGVVGHYNVHADLVTYGKVMAALGIPLSAVAGRSDLIDVAGTAGGLTDVGTKTLLGTTHAGSHLAVAASYASLSLLREKGPAFYERTRKKAARLRAAVESIELPKGLKLKLHGHGEFTGYMMFMRDQPMETHRDYVTNMLPIATNVLAMLLRSKGIHSHSVPVTYLGDAHSEQDIDLLIAKTREAVEEMKRNDFPFLFPTLD</sequence>
<comment type="similarity">
    <text evidence="3">Belongs to the class-III pyridoxal-phosphate-dependent aminotransferase family.</text>
</comment>
<dbReference type="AlphaFoldDB" id="A0A085VYX6"/>
<dbReference type="RefSeq" id="WP_240487240.1">
    <property type="nucleotide sequence ID" value="NZ_JMCB01000029.1"/>
</dbReference>
<dbReference type="SUPFAM" id="SSF53383">
    <property type="entry name" value="PLP-dependent transferases"/>
    <property type="match status" value="1"/>
</dbReference>
<dbReference type="GO" id="GO:0030170">
    <property type="term" value="F:pyridoxal phosphate binding"/>
    <property type="evidence" value="ECO:0007669"/>
    <property type="project" value="InterPro"/>
</dbReference>
<dbReference type="Proteomes" id="UP000028725">
    <property type="component" value="Unassembled WGS sequence"/>
</dbReference>
<evidence type="ECO:0000313" key="4">
    <source>
        <dbReference type="EMBL" id="KFE60639.1"/>
    </source>
</evidence>
<dbReference type="Gene3D" id="3.40.640.10">
    <property type="entry name" value="Type I PLP-dependent aspartate aminotransferase-like (Major domain)"/>
    <property type="match status" value="1"/>
</dbReference>
<evidence type="ECO:0000313" key="5">
    <source>
        <dbReference type="Proteomes" id="UP000028725"/>
    </source>
</evidence>
<dbReference type="InterPro" id="IPR005814">
    <property type="entry name" value="Aminotrans_3"/>
</dbReference>
<keyword evidence="4" id="KW-0032">Aminotransferase</keyword>
<accession>A0A085VYX6</accession>
<dbReference type="STRING" id="394096.DB31_4821"/>
<dbReference type="GO" id="GO:0008483">
    <property type="term" value="F:transaminase activity"/>
    <property type="evidence" value="ECO:0007669"/>
    <property type="project" value="UniProtKB-KW"/>
</dbReference>
<dbReference type="InterPro" id="IPR015421">
    <property type="entry name" value="PyrdxlP-dep_Trfase_major"/>
</dbReference>
<dbReference type="PANTHER" id="PTHR43713">
    <property type="entry name" value="GLUTAMATE-1-SEMIALDEHYDE 2,1-AMINOMUTASE"/>
    <property type="match status" value="1"/>
</dbReference>
<keyword evidence="4" id="KW-0808">Transferase</keyword>
<evidence type="ECO:0000256" key="2">
    <source>
        <dbReference type="ARBA" id="ARBA00022898"/>
    </source>
</evidence>
<keyword evidence="5" id="KW-1185">Reference proteome</keyword>
<protein>
    <submittedName>
        <fullName evidence="4">Glutamate-1-semialdehyde aminotransferase</fullName>
    </submittedName>
</protein>
<organism evidence="4 5">
    <name type="scientific">Hyalangium minutum</name>
    <dbReference type="NCBI Taxonomy" id="394096"/>
    <lineage>
        <taxon>Bacteria</taxon>
        <taxon>Pseudomonadati</taxon>
        <taxon>Myxococcota</taxon>
        <taxon>Myxococcia</taxon>
        <taxon>Myxococcales</taxon>
        <taxon>Cystobacterineae</taxon>
        <taxon>Archangiaceae</taxon>
        <taxon>Hyalangium</taxon>
    </lineage>
</organism>
<dbReference type="PANTHER" id="PTHR43713:SF3">
    <property type="entry name" value="GLUTAMATE-1-SEMIALDEHYDE 2,1-AMINOMUTASE 1, CHLOROPLASTIC-RELATED"/>
    <property type="match status" value="1"/>
</dbReference>
<comment type="cofactor">
    <cofactor evidence="1">
        <name>pyridoxal 5'-phosphate</name>
        <dbReference type="ChEBI" id="CHEBI:597326"/>
    </cofactor>
</comment>
<dbReference type="EMBL" id="JMCB01000029">
    <property type="protein sequence ID" value="KFE60639.1"/>
    <property type="molecule type" value="Genomic_DNA"/>
</dbReference>
<dbReference type="Pfam" id="PF00202">
    <property type="entry name" value="Aminotran_3"/>
    <property type="match status" value="1"/>
</dbReference>
<evidence type="ECO:0000256" key="1">
    <source>
        <dbReference type="ARBA" id="ARBA00001933"/>
    </source>
</evidence>
<keyword evidence="2 3" id="KW-0663">Pyridoxal phosphate</keyword>
<name>A0A085VYX6_9BACT</name>
<gene>
    <name evidence="4" type="ORF">DB31_4821</name>
</gene>
<comment type="caution">
    <text evidence="4">The sequence shown here is derived from an EMBL/GenBank/DDBJ whole genome shotgun (WGS) entry which is preliminary data.</text>
</comment>
<dbReference type="InterPro" id="IPR049704">
    <property type="entry name" value="Aminotrans_3_PPA_site"/>
</dbReference>
<evidence type="ECO:0000256" key="3">
    <source>
        <dbReference type="RuleBase" id="RU003560"/>
    </source>
</evidence>
<dbReference type="InterPro" id="IPR015424">
    <property type="entry name" value="PyrdxlP-dep_Trfase"/>
</dbReference>
<dbReference type="PROSITE" id="PS00600">
    <property type="entry name" value="AA_TRANSFER_CLASS_3"/>
    <property type="match status" value="1"/>
</dbReference>
<dbReference type="Gene3D" id="3.90.1150.10">
    <property type="entry name" value="Aspartate Aminotransferase, domain 1"/>
    <property type="match status" value="1"/>
</dbReference>
<dbReference type="InterPro" id="IPR015422">
    <property type="entry name" value="PyrdxlP-dep_Trfase_small"/>
</dbReference>
<proteinExistence type="inferred from homology"/>
<reference evidence="4 5" key="1">
    <citation type="submission" date="2014-04" db="EMBL/GenBank/DDBJ databases">
        <title>Genome assembly of Hyalangium minutum DSM 14724.</title>
        <authorList>
            <person name="Sharma G."/>
            <person name="Subramanian S."/>
        </authorList>
    </citation>
    <scope>NUCLEOTIDE SEQUENCE [LARGE SCALE GENOMIC DNA]</scope>
    <source>
        <strain evidence="4 5">DSM 14724</strain>
    </source>
</reference>